<dbReference type="CDD" id="cd06170">
    <property type="entry name" value="LuxR_C_like"/>
    <property type="match status" value="1"/>
</dbReference>
<dbReference type="InterPro" id="IPR016032">
    <property type="entry name" value="Sig_transdc_resp-reg_C-effctor"/>
</dbReference>
<dbReference type="Proteomes" id="UP001204151">
    <property type="component" value="Unassembled WGS sequence"/>
</dbReference>
<dbReference type="Pfam" id="PF00196">
    <property type="entry name" value="GerE"/>
    <property type="match status" value="1"/>
</dbReference>
<dbReference type="PRINTS" id="PR00038">
    <property type="entry name" value="HTHLUXR"/>
</dbReference>
<evidence type="ECO:0000259" key="4">
    <source>
        <dbReference type="PROSITE" id="PS50043"/>
    </source>
</evidence>
<evidence type="ECO:0000256" key="3">
    <source>
        <dbReference type="ARBA" id="ARBA00023163"/>
    </source>
</evidence>
<organism evidence="5 6">
    <name type="scientific">Massilia pinisoli</name>
    <dbReference type="NCBI Taxonomy" id="1772194"/>
    <lineage>
        <taxon>Bacteria</taxon>
        <taxon>Pseudomonadati</taxon>
        <taxon>Pseudomonadota</taxon>
        <taxon>Betaproteobacteria</taxon>
        <taxon>Burkholderiales</taxon>
        <taxon>Oxalobacteraceae</taxon>
        <taxon>Telluria group</taxon>
        <taxon>Massilia</taxon>
    </lineage>
</organism>
<dbReference type="PANTHER" id="PTHR44688:SF16">
    <property type="entry name" value="DNA-BINDING TRANSCRIPTIONAL ACTIVATOR DEVR_DOSR"/>
    <property type="match status" value="1"/>
</dbReference>
<protein>
    <submittedName>
        <fullName evidence="5">LuxR C-terminal-related transcriptional regulator</fullName>
    </submittedName>
</protein>
<dbReference type="EMBL" id="JANUGW010000014">
    <property type="protein sequence ID" value="MCS0583578.1"/>
    <property type="molecule type" value="Genomic_DNA"/>
</dbReference>
<evidence type="ECO:0000313" key="6">
    <source>
        <dbReference type="Proteomes" id="UP001204151"/>
    </source>
</evidence>
<keyword evidence="1" id="KW-0805">Transcription regulation</keyword>
<dbReference type="PROSITE" id="PS50043">
    <property type="entry name" value="HTH_LUXR_2"/>
    <property type="match status" value="1"/>
</dbReference>
<proteinExistence type="predicted"/>
<dbReference type="PROSITE" id="PS00622">
    <property type="entry name" value="HTH_LUXR_1"/>
    <property type="match status" value="1"/>
</dbReference>
<feature type="domain" description="HTH luxR-type" evidence="4">
    <location>
        <begin position="1"/>
        <end position="63"/>
    </location>
</feature>
<keyword evidence="2" id="KW-0238">DNA-binding</keyword>
<keyword evidence="6" id="KW-1185">Reference proteome</keyword>
<dbReference type="SMART" id="SM00421">
    <property type="entry name" value="HTH_LUXR"/>
    <property type="match status" value="1"/>
</dbReference>
<reference evidence="5 6" key="1">
    <citation type="submission" date="2022-08" db="EMBL/GenBank/DDBJ databases">
        <title>Reclassification of Massilia species as members of the genera Telluria, Duganella, Pseudoduganella, Mokoshia gen. nov. and Zemynaea gen. nov. using orthogonal and non-orthogonal genome-based approaches.</title>
        <authorList>
            <person name="Bowman J.P."/>
        </authorList>
    </citation>
    <scope>NUCLEOTIDE SEQUENCE [LARGE SCALE GENOMIC DNA]</scope>
    <source>
        <strain evidence="5 6">JCM 31316</strain>
    </source>
</reference>
<evidence type="ECO:0000256" key="2">
    <source>
        <dbReference type="ARBA" id="ARBA00023125"/>
    </source>
</evidence>
<dbReference type="SUPFAM" id="SSF46894">
    <property type="entry name" value="C-terminal effector domain of the bipartite response regulators"/>
    <property type="match status" value="1"/>
</dbReference>
<dbReference type="PANTHER" id="PTHR44688">
    <property type="entry name" value="DNA-BINDING TRANSCRIPTIONAL ACTIVATOR DEVR_DOSR"/>
    <property type="match status" value="1"/>
</dbReference>
<keyword evidence="3" id="KW-0804">Transcription</keyword>
<comment type="caution">
    <text evidence="5">The sequence shown here is derived from an EMBL/GenBank/DDBJ whole genome shotgun (WGS) entry which is preliminary data.</text>
</comment>
<dbReference type="InterPro" id="IPR036388">
    <property type="entry name" value="WH-like_DNA-bd_sf"/>
</dbReference>
<gene>
    <name evidence="5" type="ORF">NX784_18460</name>
</gene>
<evidence type="ECO:0000313" key="5">
    <source>
        <dbReference type="EMBL" id="MCS0583578.1"/>
    </source>
</evidence>
<dbReference type="InterPro" id="IPR000792">
    <property type="entry name" value="Tscrpt_reg_LuxR_C"/>
</dbReference>
<evidence type="ECO:0000256" key="1">
    <source>
        <dbReference type="ARBA" id="ARBA00023015"/>
    </source>
</evidence>
<dbReference type="RefSeq" id="WP_258818163.1">
    <property type="nucleotide sequence ID" value="NZ_JANUGW010000014.1"/>
</dbReference>
<name>A0ABT1ZUH1_9BURK</name>
<sequence>MSNTFTQRELEILRLLANGKQNKSIARELGISPFTVRDHLSAIFKKTGVASRFELGLLAVRGGYSVDSREDKSLLDL</sequence>
<accession>A0ABT1ZUH1</accession>
<dbReference type="Gene3D" id="1.10.10.10">
    <property type="entry name" value="Winged helix-like DNA-binding domain superfamily/Winged helix DNA-binding domain"/>
    <property type="match status" value="1"/>
</dbReference>